<dbReference type="RefSeq" id="XP_058304917.1">
    <property type="nucleotide sequence ID" value="XM_058458018.1"/>
</dbReference>
<evidence type="ECO:0000256" key="2">
    <source>
        <dbReference type="SAM" id="Phobius"/>
    </source>
</evidence>
<dbReference type="Pfam" id="PF11913">
    <property type="entry name" value="DUF3431"/>
    <property type="match status" value="1"/>
</dbReference>
<keyword evidence="2" id="KW-0472">Membrane</keyword>
<proteinExistence type="predicted"/>
<dbReference type="GeneID" id="83185319"/>
<evidence type="ECO:0000313" key="3">
    <source>
        <dbReference type="EMBL" id="KAJ5191977.1"/>
    </source>
</evidence>
<keyword evidence="4" id="KW-1185">Reference proteome</keyword>
<reference evidence="3" key="2">
    <citation type="journal article" date="2023" name="IMA Fungus">
        <title>Comparative genomic study of the Penicillium genus elucidates a diverse pangenome and 15 lateral gene transfer events.</title>
        <authorList>
            <person name="Petersen C."/>
            <person name="Sorensen T."/>
            <person name="Nielsen M.R."/>
            <person name="Sondergaard T.E."/>
            <person name="Sorensen J.L."/>
            <person name="Fitzpatrick D.A."/>
            <person name="Frisvad J.C."/>
            <person name="Nielsen K.L."/>
        </authorList>
    </citation>
    <scope>NUCLEOTIDE SEQUENCE</scope>
    <source>
        <strain evidence="3">IBT 15544</strain>
    </source>
</reference>
<accession>A0A9W9M9E8</accession>
<dbReference type="PANTHER" id="PTHR37490">
    <property type="entry name" value="EXPRESSED PROTEIN"/>
    <property type="match status" value="1"/>
</dbReference>
<keyword evidence="2" id="KW-0812">Transmembrane</keyword>
<keyword evidence="2" id="KW-1133">Transmembrane helix</keyword>
<gene>
    <name evidence="3" type="ORF">N7498_010962</name>
</gene>
<dbReference type="EMBL" id="JAPQKR010000016">
    <property type="protein sequence ID" value="KAJ5191977.1"/>
    <property type="molecule type" value="Genomic_DNA"/>
</dbReference>
<evidence type="ECO:0000313" key="4">
    <source>
        <dbReference type="Proteomes" id="UP001150904"/>
    </source>
</evidence>
<feature type="region of interest" description="Disordered" evidence="1">
    <location>
        <begin position="46"/>
        <end position="67"/>
    </location>
</feature>
<sequence length="342" mass="39512">MLFAPSGPQSPRRRNRIKSILVTIFIVLAIYFLFFAHAESSHKPTAKTDYAQLHKSTPSPKADEQARPEIRRRKEMVVASMKSDDTSWLAEYFPDWSRSIYVVNDKTAPLTVPYNKGRESMVYLTYIIDHYDSLPEVMLFIHSQRFQWHNDDPYYDGVAMLRNFQVPYLQKKGYVNLRCVWTLGCPVEIHPLSDRHRDDVHAGEYFLNAFKELFPQSPIPEEIGASCCAQFGVTKEQVLSRPKSDYEHFRRWLLETDLTDDLSGRILEYTWHIIFGQDPVYCPDARACYCNVFGICDDKLNCDEGTCEGRYVLPPFSSLPKGWPYVGWKGQPQNPSSGLPES</sequence>
<feature type="transmembrane region" description="Helical" evidence="2">
    <location>
        <begin position="20"/>
        <end position="38"/>
    </location>
</feature>
<dbReference type="PANTHER" id="PTHR37490:SF3">
    <property type="entry name" value="DUF3431 DOMAIN CONTAINING PROTEIN"/>
    <property type="match status" value="1"/>
</dbReference>
<evidence type="ECO:0000256" key="1">
    <source>
        <dbReference type="SAM" id="MobiDB-lite"/>
    </source>
</evidence>
<name>A0A9W9M9E8_9EURO</name>
<dbReference type="OrthoDB" id="426718at2759"/>
<comment type="caution">
    <text evidence="3">The sequence shown here is derived from an EMBL/GenBank/DDBJ whole genome shotgun (WGS) entry which is preliminary data.</text>
</comment>
<organism evidence="3 4">
    <name type="scientific">Penicillium cinerascens</name>
    <dbReference type="NCBI Taxonomy" id="70096"/>
    <lineage>
        <taxon>Eukaryota</taxon>
        <taxon>Fungi</taxon>
        <taxon>Dikarya</taxon>
        <taxon>Ascomycota</taxon>
        <taxon>Pezizomycotina</taxon>
        <taxon>Eurotiomycetes</taxon>
        <taxon>Eurotiomycetidae</taxon>
        <taxon>Eurotiales</taxon>
        <taxon>Aspergillaceae</taxon>
        <taxon>Penicillium</taxon>
    </lineage>
</organism>
<protein>
    <submittedName>
        <fullName evidence="3">Uncharacterized protein</fullName>
    </submittedName>
</protein>
<dbReference type="AlphaFoldDB" id="A0A9W9M9E8"/>
<reference evidence="3" key="1">
    <citation type="submission" date="2022-12" db="EMBL/GenBank/DDBJ databases">
        <authorList>
            <person name="Petersen C."/>
        </authorList>
    </citation>
    <scope>NUCLEOTIDE SEQUENCE</scope>
    <source>
        <strain evidence="3">IBT 15544</strain>
    </source>
</reference>
<dbReference type="Proteomes" id="UP001150904">
    <property type="component" value="Unassembled WGS sequence"/>
</dbReference>
<dbReference type="InterPro" id="IPR021838">
    <property type="entry name" value="DUF3431"/>
</dbReference>